<feature type="domain" description="CAAX prenyl protease 2/Lysostaphin resistance protein A-like" evidence="2">
    <location>
        <begin position="136"/>
        <end position="239"/>
    </location>
</feature>
<evidence type="ECO:0000313" key="3">
    <source>
        <dbReference type="EMBL" id="SIS47231.1"/>
    </source>
</evidence>
<protein>
    <submittedName>
        <fullName evidence="3">CAAX protease self-immunity</fullName>
    </submittedName>
</protein>
<feature type="transmembrane region" description="Helical" evidence="1">
    <location>
        <begin position="47"/>
        <end position="68"/>
    </location>
</feature>
<dbReference type="GO" id="GO:0008233">
    <property type="term" value="F:peptidase activity"/>
    <property type="evidence" value="ECO:0007669"/>
    <property type="project" value="UniProtKB-KW"/>
</dbReference>
<sequence length="248" mass="27644">MHNKLKLGLTLFGLGILGILSMLTITFPGDMIPKELVEALSPETLKYLSLIQPSVLLLIAVVIGTMLYDKVNLQVPSISDILKIESPKISFKEQIKFGVLFGIIAGILTTLVTFVFKTSIPQEFVEMQGKVQFTPIARFLYGGITEEILMRFGFMTLLVWSAFKITKNLNDLTYWIGIVLASLLFAIGHFPMVFSVVENPSALFLTFVMLGNSIAGLFFGWLYWRKGLEAAMVAHIMTHVILMTGEIM</sequence>
<gene>
    <name evidence="3" type="ORF">SAMN05421766_102110</name>
</gene>
<evidence type="ECO:0000313" key="4">
    <source>
        <dbReference type="Proteomes" id="UP000185728"/>
    </source>
</evidence>
<feature type="transmembrane region" description="Helical" evidence="1">
    <location>
        <begin position="136"/>
        <end position="160"/>
    </location>
</feature>
<evidence type="ECO:0000259" key="2">
    <source>
        <dbReference type="Pfam" id="PF02517"/>
    </source>
</evidence>
<keyword evidence="1" id="KW-1133">Transmembrane helix</keyword>
<name>A0ABY1KNW7_9FLAO</name>
<feature type="transmembrane region" description="Helical" evidence="1">
    <location>
        <begin position="202"/>
        <end position="224"/>
    </location>
</feature>
<keyword evidence="4" id="KW-1185">Reference proteome</keyword>
<proteinExistence type="predicted"/>
<keyword evidence="3" id="KW-0645">Protease</keyword>
<comment type="caution">
    <text evidence="3">The sequence shown here is derived from an EMBL/GenBank/DDBJ whole genome shotgun (WGS) entry which is preliminary data.</text>
</comment>
<dbReference type="GO" id="GO:0006508">
    <property type="term" value="P:proteolysis"/>
    <property type="evidence" value="ECO:0007669"/>
    <property type="project" value="UniProtKB-KW"/>
</dbReference>
<dbReference type="Pfam" id="PF02517">
    <property type="entry name" value="Rce1-like"/>
    <property type="match status" value="1"/>
</dbReference>
<evidence type="ECO:0000256" key="1">
    <source>
        <dbReference type="SAM" id="Phobius"/>
    </source>
</evidence>
<dbReference type="Proteomes" id="UP000185728">
    <property type="component" value="Unassembled WGS sequence"/>
</dbReference>
<dbReference type="InterPro" id="IPR003675">
    <property type="entry name" value="Rce1/LyrA-like_dom"/>
</dbReference>
<keyword evidence="1" id="KW-0472">Membrane</keyword>
<dbReference type="EMBL" id="FTOB01000002">
    <property type="protein sequence ID" value="SIS47231.1"/>
    <property type="molecule type" value="Genomic_DNA"/>
</dbReference>
<feature type="transmembrane region" description="Helical" evidence="1">
    <location>
        <begin position="172"/>
        <end position="190"/>
    </location>
</feature>
<reference evidence="3 4" key="1">
    <citation type="submission" date="2017-01" db="EMBL/GenBank/DDBJ databases">
        <authorList>
            <person name="Varghese N."/>
            <person name="Submissions S."/>
        </authorList>
    </citation>
    <scope>NUCLEOTIDE SEQUENCE [LARGE SCALE GENOMIC DNA]</scope>
    <source>
        <strain evidence="3 4">DSM 2061</strain>
    </source>
</reference>
<feature type="transmembrane region" description="Helical" evidence="1">
    <location>
        <begin position="7"/>
        <end position="27"/>
    </location>
</feature>
<keyword evidence="1" id="KW-0812">Transmembrane</keyword>
<dbReference type="RefSeq" id="WP_076453915.1">
    <property type="nucleotide sequence ID" value="NZ_FTOB01000002.1"/>
</dbReference>
<organism evidence="3 4">
    <name type="scientific">Zobellia uliginosa</name>
    <dbReference type="NCBI Taxonomy" id="143224"/>
    <lineage>
        <taxon>Bacteria</taxon>
        <taxon>Pseudomonadati</taxon>
        <taxon>Bacteroidota</taxon>
        <taxon>Flavobacteriia</taxon>
        <taxon>Flavobacteriales</taxon>
        <taxon>Flavobacteriaceae</taxon>
        <taxon>Zobellia</taxon>
    </lineage>
</organism>
<feature type="transmembrane region" description="Helical" evidence="1">
    <location>
        <begin position="97"/>
        <end position="116"/>
    </location>
</feature>
<accession>A0ABY1KNW7</accession>
<keyword evidence="3" id="KW-0378">Hydrolase</keyword>